<organism evidence="11 12">
    <name type="scientific">Rubritalea tangerina</name>
    <dbReference type="NCBI Taxonomy" id="430798"/>
    <lineage>
        <taxon>Bacteria</taxon>
        <taxon>Pseudomonadati</taxon>
        <taxon>Verrucomicrobiota</taxon>
        <taxon>Verrucomicrobiia</taxon>
        <taxon>Verrucomicrobiales</taxon>
        <taxon>Rubritaleaceae</taxon>
        <taxon>Rubritalea</taxon>
    </lineage>
</organism>
<reference evidence="12" key="1">
    <citation type="journal article" date="2019" name="Int. J. Syst. Evol. Microbiol.">
        <title>The Global Catalogue of Microorganisms (GCM) 10K type strain sequencing project: providing services to taxonomists for standard genome sequencing and annotation.</title>
        <authorList>
            <consortium name="The Broad Institute Genomics Platform"/>
            <consortium name="The Broad Institute Genome Sequencing Center for Infectious Disease"/>
            <person name="Wu L."/>
            <person name="Ma J."/>
        </authorList>
    </citation>
    <scope>NUCLEOTIDE SEQUENCE [LARGE SCALE GENOMIC DNA]</scope>
    <source>
        <strain evidence="12">CCUG 57942</strain>
    </source>
</reference>
<dbReference type="EMBL" id="JBHUJB010000049">
    <property type="protein sequence ID" value="MFD2159695.1"/>
    <property type="molecule type" value="Genomic_DNA"/>
</dbReference>
<keyword evidence="1 8" id="KW-0963">Cytoplasm</keyword>
<dbReference type="SMART" id="SM00650">
    <property type="entry name" value="rADc"/>
    <property type="match status" value="1"/>
</dbReference>
<dbReference type="InterPro" id="IPR029063">
    <property type="entry name" value="SAM-dependent_MTases_sf"/>
</dbReference>
<evidence type="ECO:0000256" key="8">
    <source>
        <dbReference type="HAMAP-Rule" id="MF_00607"/>
    </source>
</evidence>
<dbReference type="PROSITE" id="PS01131">
    <property type="entry name" value="RRNA_A_DIMETH"/>
    <property type="match status" value="1"/>
</dbReference>
<comment type="caution">
    <text evidence="11">The sequence shown here is derived from an EMBL/GenBank/DDBJ whole genome shotgun (WGS) entry which is preliminary data.</text>
</comment>
<evidence type="ECO:0000313" key="11">
    <source>
        <dbReference type="EMBL" id="MFD2159695.1"/>
    </source>
</evidence>
<comment type="subcellular location">
    <subcellularLocation>
        <location evidence="8">Cytoplasm</location>
    </subcellularLocation>
</comment>
<dbReference type="EC" id="2.1.1.182" evidence="8"/>
<dbReference type="InterPro" id="IPR011530">
    <property type="entry name" value="rRNA_adenine_dimethylase"/>
</dbReference>
<dbReference type="PROSITE" id="PS00893">
    <property type="entry name" value="NUDIX_BOX"/>
    <property type="match status" value="1"/>
</dbReference>
<dbReference type="InterPro" id="IPR020596">
    <property type="entry name" value="rRNA_Ade_Mease_Trfase_CS"/>
</dbReference>
<keyword evidence="3 8" id="KW-0489">Methyltransferase</keyword>
<feature type="domain" description="Nudix hydrolase" evidence="10">
    <location>
        <begin position="308"/>
        <end position="436"/>
    </location>
</feature>
<gene>
    <name evidence="8 11" type="primary">rsmA</name>
    <name evidence="8" type="synonym">ksgA</name>
    <name evidence="11" type="ORF">ACFSW8_12370</name>
</gene>
<keyword evidence="6" id="KW-0378">Hydrolase</keyword>
<keyword evidence="2 8" id="KW-0698">rRNA processing</keyword>
<feature type="binding site" evidence="8 9">
    <location>
        <position position="51"/>
    </location>
    <ligand>
        <name>S-adenosyl-L-methionine</name>
        <dbReference type="ChEBI" id="CHEBI:59789"/>
    </ligand>
</feature>
<dbReference type="PROSITE" id="PS51462">
    <property type="entry name" value="NUDIX"/>
    <property type="match status" value="1"/>
</dbReference>
<dbReference type="HAMAP" id="MF_00607">
    <property type="entry name" value="16SrRNA_methyltr_A"/>
    <property type="match status" value="1"/>
</dbReference>
<comment type="function">
    <text evidence="8">Specifically dimethylates two adjacent adenosines (A1518 and A1519) in the loop of a conserved hairpin near the 3'-end of 16S rRNA in the 30S particle. May play a critical role in biogenesis of 30S subunits.</text>
</comment>
<comment type="similarity">
    <text evidence="8">Belongs to the class I-like SAM-binding methyltransferase superfamily. rRNA adenine N(6)-methyltransferase family. RsmA subfamily.</text>
</comment>
<evidence type="ECO:0000256" key="2">
    <source>
        <dbReference type="ARBA" id="ARBA00022552"/>
    </source>
</evidence>
<evidence type="ECO:0000256" key="1">
    <source>
        <dbReference type="ARBA" id="ARBA00022490"/>
    </source>
</evidence>
<dbReference type="Gene3D" id="3.90.79.10">
    <property type="entry name" value="Nucleoside Triphosphate Pyrophosphohydrolase"/>
    <property type="match status" value="1"/>
</dbReference>
<evidence type="ECO:0000256" key="6">
    <source>
        <dbReference type="ARBA" id="ARBA00022801"/>
    </source>
</evidence>
<evidence type="ECO:0000259" key="10">
    <source>
        <dbReference type="PROSITE" id="PS51462"/>
    </source>
</evidence>
<dbReference type="Gene3D" id="1.10.8.100">
    <property type="entry name" value="Ribosomal RNA adenine dimethylase-like, domain 2"/>
    <property type="match status" value="1"/>
</dbReference>
<dbReference type="Proteomes" id="UP001597389">
    <property type="component" value="Unassembled WGS sequence"/>
</dbReference>
<evidence type="ECO:0000256" key="3">
    <source>
        <dbReference type="ARBA" id="ARBA00022603"/>
    </source>
</evidence>
<evidence type="ECO:0000256" key="4">
    <source>
        <dbReference type="ARBA" id="ARBA00022679"/>
    </source>
</evidence>
<dbReference type="NCBIfam" id="TIGR00755">
    <property type="entry name" value="ksgA"/>
    <property type="match status" value="1"/>
</dbReference>
<dbReference type="InterPro" id="IPR023165">
    <property type="entry name" value="rRNA_Ade_diMease-like_C"/>
</dbReference>
<name>A0ABW4ZCR4_9BACT</name>
<feature type="binding site" evidence="8 9">
    <location>
        <position position="24"/>
    </location>
    <ligand>
        <name>S-adenosyl-L-methionine</name>
        <dbReference type="ChEBI" id="CHEBI:59789"/>
    </ligand>
</feature>
<dbReference type="InterPro" id="IPR015797">
    <property type="entry name" value="NUDIX_hydrolase-like_dom_sf"/>
</dbReference>
<dbReference type="Gene3D" id="3.40.50.150">
    <property type="entry name" value="Vaccinia Virus protein VP39"/>
    <property type="match status" value="1"/>
</dbReference>
<dbReference type="SUPFAM" id="SSF55811">
    <property type="entry name" value="Nudix"/>
    <property type="match status" value="1"/>
</dbReference>
<sequence length="451" mass="51431">MNIGEIKKVLSDAGVTPSRQLGQNFLCDPEVARGIVDHLHPQESDVVVECGPGTGALTVHLVGRVKKVILIEFDSRLAAYQKQKYAEHADVEVHHADAARFDVRELFKYGPIKLLGNLPYSAGGAIMRNFMKRPSMVSRAVLMLQKEFIDRIIAKPRTKDYGVLTLRMQSEWVSEPVMLVPPEAFTPPPKIDSTVMVCVPKADNTHPVYDARLFDELIRRGFAQRRKQLKKQLPDHLSWAEVAPQLGLKETARAEEISLENWIEITRIYDDHPLKDIPQKDDELFDVVDEADEVVRQEKRKVVHEEDLLHRAVHVFVFNKRKELLLQKRSGLKDNFPSCWDSSAAGHLDAGEAYEACVVRELDEELGIQGADTQKIAKLTPSQNTGWEWIELYLARHDGALRYPCSEVYSVQWFSLEQVREWVELRPEDFAPGFIECWKVFEEKMAGAQDA</sequence>
<dbReference type="InterPro" id="IPR020598">
    <property type="entry name" value="rRNA_Ade_methylase_Trfase_N"/>
</dbReference>
<evidence type="ECO:0000256" key="7">
    <source>
        <dbReference type="ARBA" id="ARBA00022884"/>
    </source>
</evidence>
<keyword evidence="12" id="KW-1185">Reference proteome</keyword>
<keyword evidence="4 8" id="KW-0808">Transferase</keyword>
<protein>
    <recommendedName>
        <fullName evidence="8">Ribosomal RNA small subunit methyltransferase A</fullName>
        <ecNumber evidence="8">2.1.1.182</ecNumber>
    </recommendedName>
    <alternativeName>
        <fullName evidence="8">16S rRNA (adenine(1518)-N(6)/adenine(1519)-N(6))-dimethyltransferase</fullName>
    </alternativeName>
    <alternativeName>
        <fullName evidence="8">16S rRNA dimethyladenosine transferase</fullName>
    </alternativeName>
    <alternativeName>
        <fullName evidence="8">16S rRNA dimethylase</fullName>
    </alternativeName>
    <alternativeName>
        <fullName evidence="8">S-adenosylmethionine-6-N', N'-adenosyl(rRNA) dimethyltransferase</fullName>
    </alternativeName>
</protein>
<feature type="binding site" evidence="8 9">
    <location>
        <position position="117"/>
    </location>
    <ligand>
        <name>S-adenosyl-L-methionine</name>
        <dbReference type="ChEBI" id="CHEBI:59789"/>
    </ligand>
</feature>
<comment type="catalytic activity">
    <reaction evidence="8">
        <text>adenosine(1518)/adenosine(1519) in 16S rRNA + 4 S-adenosyl-L-methionine = N(6)-dimethyladenosine(1518)/N(6)-dimethyladenosine(1519) in 16S rRNA + 4 S-adenosyl-L-homocysteine + 4 H(+)</text>
        <dbReference type="Rhea" id="RHEA:19609"/>
        <dbReference type="Rhea" id="RHEA-COMP:10232"/>
        <dbReference type="Rhea" id="RHEA-COMP:10233"/>
        <dbReference type="ChEBI" id="CHEBI:15378"/>
        <dbReference type="ChEBI" id="CHEBI:57856"/>
        <dbReference type="ChEBI" id="CHEBI:59789"/>
        <dbReference type="ChEBI" id="CHEBI:74411"/>
        <dbReference type="ChEBI" id="CHEBI:74493"/>
        <dbReference type="EC" id="2.1.1.182"/>
    </reaction>
</comment>
<proteinExistence type="inferred from homology"/>
<keyword evidence="7 8" id="KW-0694">RNA-binding</keyword>
<dbReference type="InterPro" id="IPR001737">
    <property type="entry name" value="KsgA/Erm"/>
</dbReference>
<dbReference type="Pfam" id="PF00398">
    <property type="entry name" value="RrnaAD"/>
    <property type="match status" value="1"/>
</dbReference>
<dbReference type="CDD" id="cd04692">
    <property type="entry name" value="NUDIX_Hydrolase"/>
    <property type="match status" value="1"/>
</dbReference>
<accession>A0ABW4ZCR4</accession>
<dbReference type="PANTHER" id="PTHR11727">
    <property type="entry name" value="DIMETHYLADENOSINE TRANSFERASE"/>
    <property type="match status" value="1"/>
</dbReference>
<dbReference type="InterPro" id="IPR020084">
    <property type="entry name" value="NUDIX_hydrolase_CS"/>
</dbReference>
<dbReference type="RefSeq" id="WP_377089597.1">
    <property type="nucleotide sequence ID" value="NZ_JBHSJL010000014.1"/>
</dbReference>
<feature type="binding site" evidence="8 9">
    <location>
        <position position="72"/>
    </location>
    <ligand>
        <name>S-adenosyl-L-methionine</name>
        <dbReference type="ChEBI" id="CHEBI:59789"/>
    </ligand>
</feature>
<dbReference type="GO" id="GO:0052908">
    <property type="term" value="F:16S rRNA (adenine(1518)-N(6)/adenine(1519)-N(6))-dimethyltransferase activity"/>
    <property type="evidence" value="ECO:0007669"/>
    <property type="project" value="UniProtKB-EC"/>
</dbReference>
<feature type="binding site" evidence="8 9">
    <location>
        <position position="26"/>
    </location>
    <ligand>
        <name>S-adenosyl-L-methionine</name>
        <dbReference type="ChEBI" id="CHEBI:59789"/>
    </ligand>
</feature>
<dbReference type="PANTHER" id="PTHR11727:SF7">
    <property type="entry name" value="DIMETHYLADENOSINE TRANSFERASE-RELATED"/>
    <property type="match status" value="1"/>
</dbReference>
<keyword evidence="5 8" id="KW-0949">S-adenosyl-L-methionine</keyword>
<evidence type="ECO:0000256" key="9">
    <source>
        <dbReference type="PROSITE-ProRule" id="PRU01026"/>
    </source>
</evidence>
<dbReference type="Pfam" id="PF00293">
    <property type="entry name" value="NUDIX"/>
    <property type="match status" value="1"/>
</dbReference>
<dbReference type="SUPFAM" id="SSF53335">
    <property type="entry name" value="S-adenosyl-L-methionine-dependent methyltransferases"/>
    <property type="match status" value="1"/>
</dbReference>
<dbReference type="InterPro" id="IPR000086">
    <property type="entry name" value="NUDIX_hydrolase_dom"/>
</dbReference>
<feature type="binding site" evidence="8 9">
    <location>
        <position position="97"/>
    </location>
    <ligand>
        <name>S-adenosyl-L-methionine</name>
        <dbReference type="ChEBI" id="CHEBI:59789"/>
    </ligand>
</feature>
<dbReference type="CDD" id="cd02440">
    <property type="entry name" value="AdoMet_MTases"/>
    <property type="match status" value="1"/>
</dbReference>
<dbReference type="PROSITE" id="PS51689">
    <property type="entry name" value="SAM_RNA_A_N6_MT"/>
    <property type="match status" value="1"/>
</dbReference>
<evidence type="ECO:0000313" key="12">
    <source>
        <dbReference type="Proteomes" id="UP001597389"/>
    </source>
</evidence>
<evidence type="ECO:0000256" key="5">
    <source>
        <dbReference type="ARBA" id="ARBA00022691"/>
    </source>
</evidence>